<gene>
    <name evidence="2" type="ORF">GCM10010412_082990</name>
</gene>
<protein>
    <recommendedName>
        <fullName evidence="4">DUF5671 domain-containing protein</fullName>
    </recommendedName>
</protein>
<evidence type="ECO:0000313" key="2">
    <source>
        <dbReference type="EMBL" id="GAA2692213.1"/>
    </source>
</evidence>
<dbReference type="Proteomes" id="UP001501666">
    <property type="component" value="Unassembled WGS sequence"/>
</dbReference>
<keyword evidence="1" id="KW-0472">Membrane</keyword>
<keyword evidence="1" id="KW-1133">Transmembrane helix</keyword>
<accession>A0ABP6FHJ1</accession>
<proteinExistence type="predicted"/>
<organism evidence="2 3">
    <name type="scientific">Nonomuraea recticatena</name>
    <dbReference type="NCBI Taxonomy" id="46178"/>
    <lineage>
        <taxon>Bacteria</taxon>
        <taxon>Bacillati</taxon>
        <taxon>Actinomycetota</taxon>
        <taxon>Actinomycetes</taxon>
        <taxon>Streptosporangiales</taxon>
        <taxon>Streptosporangiaceae</taxon>
        <taxon>Nonomuraea</taxon>
    </lineage>
</organism>
<keyword evidence="1" id="KW-0812">Transmembrane</keyword>
<feature type="transmembrane region" description="Helical" evidence="1">
    <location>
        <begin position="68"/>
        <end position="87"/>
    </location>
</feature>
<feature type="transmembrane region" description="Helical" evidence="1">
    <location>
        <begin position="116"/>
        <end position="136"/>
    </location>
</feature>
<comment type="caution">
    <text evidence="2">The sequence shown here is derived from an EMBL/GenBank/DDBJ whole genome shotgun (WGS) entry which is preliminary data.</text>
</comment>
<feature type="transmembrane region" description="Helical" evidence="1">
    <location>
        <begin position="20"/>
        <end position="40"/>
    </location>
</feature>
<feature type="transmembrane region" description="Helical" evidence="1">
    <location>
        <begin position="172"/>
        <end position="193"/>
    </location>
</feature>
<evidence type="ECO:0008006" key="4">
    <source>
        <dbReference type="Google" id="ProtNLM"/>
    </source>
</evidence>
<name>A0ABP6FHJ1_9ACTN</name>
<evidence type="ECO:0000313" key="3">
    <source>
        <dbReference type="Proteomes" id="UP001501666"/>
    </source>
</evidence>
<dbReference type="RefSeq" id="WP_346154573.1">
    <property type="nucleotide sequence ID" value="NZ_BAAATE010000034.1"/>
</dbReference>
<evidence type="ECO:0000256" key="1">
    <source>
        <dbReference type="SAM" id="Phobius"/>
    </source>
</evidence>
<keyword evidence="3" id="KW-1185">Reference proteome</keyword>
<sequence length="297" mass="33200">MTYRRGNRSSPPRPFDVIGLITMLLTVSAAVLLYMGWAFLDGYLMTFNVKATDMGFGADEYMLRGLNLFSNAFLPVMAAIPLLLSAATHRAELTRLLPARVRDAGRRLMGWQPVRVVTNVRFAGAVVTLAGLVLAVAALTRWWIDTYLVLAPTIVGPLMLTWPSRDGRNSRLAFAASVVISTFCLLWAVSVYAQERGRRDAHELVGSLPYRTQVAIYAKDSLAIDAPGVTSWRISSGKYRYLYTGLRLLLTRDDRYYLLPVVTKDQLRNGESRTFVLTEEDDVRLELLPGARTFDAE</sequence>
<reference evidence="3" key="1">
    <citation type="journal article" date="2019" name="Int. J. Syst. Evol. Microbiol.">
        <title>The Global Catalogue of Microorganisms (GCM) 10K type strain sequencing project: providing services to taxonomists for standard genome sequencing and annotation.</title>
        <authorList>
            <consortium name="The Broad Institute Genomics Platform"/>
            <consortium name="The Broad Institute Genome Sequencing Center for Infectious Disease"/>
            <person name="Wu L."/>
            <person name="Ma J."/>
        </authorList>
    </citation>
    <scope>NUCLEOTIDE SEQUENCE [LARGE SCALE GENOMIC DNA]</scope>
    <source>
        <strain evidence="3">JCM 6835</strain>
    </source>
</reference>
<dbReference type="EMBL" id="BAAATE010000034">
    <property type="protein sequence ID" value="GAA2692213.1"/>
    <property type="molecule type" value="Genomic_DNA"/>
</dbReference>